<comment type="similarity">
    <text evidence="3">Belongs to the FdhD family.</text>
</comment>
<evidence type="ECO:0000256" key="1">
    <source>
        <dbReference type="ARBA" id="ARBA00022490"/>
    </source>
</evidence>
<proteinExistence type="inferred from homology"/>
<reference evidence="4 5" key="1">
    <citation type="submission" date="2015-10" db="EMBL/GenBank/DDBJ databases">
        <title>Draft genome of Bosea thiooxidans.</title>
        <authorList>
            <person name="Wang X."/>
        </authorList>
    </citation>
    <scope>NUCLEOTIDE SEQUENCE [LARGE SCALE GENOMIC DNA]</scope>
    <source>
        <strain evidence="4 5">CGMCC 9174</strain>
    </source>
</reference>
<dbReference type="NCBIfam" id="TIGR00129">
    <property type="entry name" value="fdhD_narQ"/>
    <property type="match status" value="1"/>
</dbReference>
<name>A0A0Q3PEW3_9HYPH</name>
<gene>
    <name evidence="3" type="primary">fdhD</name>
    <name evidence="4" type="ORF">ARD30_06975</name>
</gene>
<comment type="subcellular location">
    <subcellularLocation>
        <location evidence="3">Cytoplasm</location>
    </subcellularLocation>
</comment>
<keyword evidence="2 3" id="KW-0501">Molybdenum cofactor biosynthesis</keyword>
<dbReference type="Gene3D" id="3.40.140.10">
    <property type="entry name" value="Cytidine Deaminase, domain 2"/>
    <property type="match status" value="1"/>
</dbReference>
<organism evidence="4 5">
    <name type="scientific">Bosea thiooxidans</name>
    <dbReference type="NCBI Taxonomy" id="53254"/>
    <lineage>
        <taxon>Bacteria</taxon>
        <taxon>Pseudomonadati</taxon>
        <taxon>Pseudomonadota</taxon>
        <taxon>Alphaproteobacteria</taxon>
        <taxon>Hyphomicrobiales</taxon>
        <taxon>Boseaceae</taxon>
        <taxon>Bosea</taxon>
    </lineage>
</organism>
<evidence type="ECO:0000256" key="3">
    <source>
        <dbReference type="HAMAP-Rule" id="MF_00187"/>
    </source>
</evidence>
<dbReference type="GO" id="GO:0097163">
    <property type="term" value="F:sulfur carrier activity"/>
    <property type="evidence" value="ECO:0007669"/>
    <property type="project" value="UniProtKB-UniRule"/>
</dbReference>
<protein>
    <recommendedName>
        <fullName evidence="3">Sulfur carrier protein FdhD</fullName>
    </recommendedName>
</protein>
<dbReference type="GO" id="GO:0005737">
    <property type="term" value="C:cytoplasm"/>
    <property type="evidence" value="ECO:0007669"/>
    <property type="project" value="UniProtKB-SubCell"/>
</dbReference>
<dbReference type="GO" id="GO:0016783">
    <property type="term" value="F:sulfurtransferase activity"/>
    <property type="evidence" value="ECO:0007669"/>
    <property type="project" value="InterPro"/>
</dbReference>
<dbReference type="PANTHER" id="PTHR30592">
    <property type="entry name" value="FORMATE DEHYDROGENASE"/>
    <property type="match status" value="1"/>
</dbReference>
<comment type="function">
    <text evidence="3">Required for formate dehydrogenase (FDH) activity. Acts as a sulfur carrier protein that transfers sulfur from IscS to the molybdenum cofactor prior to its insertion into FDH.</text>
</comment>
<dbReference type="Pfam" id="PF02634">
    <property type="entry name" value="FdhD-NarQ"/>
    <property type="match status" value="1"/>
</dbReference>
<dbReference type="Proteomes" id="UP000051562">
    <property type="component" value="Unassembled WGS sequence"/>
</dbReference>
<dbReference type="PIRSF" id="PIRSF015626">
    <property type="entry name" value="FdhD"/>
    <property type="match status" value="1"/>
</dbReference>
<evidence type="ECO:0000313" key="5">
    <source>
        <dbReference type="Proteomes" id="UP000051562"/>
    </source>
</evidence>
<sequence>MPPNNPPAQPPASAAVTAEPLRFGTARAEARDVEIAVETPINIVYGNMPYAVMMASPSDLEDFVTGFSLTEGIVRGADEIRGIAVEPKEDGVVVTVELAPGRFREHLARRRNLSGRTSCGLCGVETIEEIPMADAATRASRAVPATAIETALAVLDEHQPLNQLTRAVHAAAWCDASGAILAVREDVGRHNALDKLIGARLRTGADASEGFLLVTSRASFEMVEKAAIFGAGTLVAISAPTSLAIERAKHLGLTLAAVARRDGCIVFTGALAPETETIAR</sequence>
<dbReference type="InterPro" id="IPR003786">
    <property type="entry name" value="FdhD"/>
</dbReference>
<accession>A0A0Q3PEW3</accession>
<dbReference type="InterPro" id="IPR016193">
    <property type="entry name" value="Cytidine_deaminase-like"/>
</dbReference>
<keyword evidence="1 3" id="KW-0963">Cytoplasm</keyword>
<evidence type="ECO:0000256" key="2">
    <source>
        <dbReference type="ARBA" id="ARBA00023150"/>
    </source>
</evidence>
<keyword evidence="5" id="KW-1185">Reference proteome</keyword>
<dbReference type="SUPFAM" id="SSF53927">
    <property type="entry name" value="Cytidine deaminase-like"/>
    <property type="match status" value="1"/>
</dbReference>
<comment type="caution">
    <text evidence="4">The sequence shown here is derived from an EMBL/GenBank/DDBJ whole genome shotgun (WGS) entry which is preliminary data.</text>
</comment>
<comment type="caution">
    <text evidence="3">Lacks conserved residue(s) required for the propagation of feature annotation.</text>
</comment>
<dbReference type="EMBL" id="LMAR01000078">
    <property type="protein sequence ID" value="KQK28278.1"/>
    <property type="molecule type" value="Genomic_DNA"/>
</dbReference>
<dbReference type="HAMAP" id="MF_00187">
    <property type="entry name" value="FdhD"/>
    <property type="match status" value="1"/>
</dbReference>
<dbReference type="Gene3D" id="3.10.20.10">
    <property type="match status" value="1"/>
</dbReference>
<dbReference type="GO" id="GO:0006777">
    <property type="term" value="P:Mo-molybdopterin cofactor biosynthetic process"/>
    <property type="evidence" value="ECO:0007669"/>
    <property type="project" value="UniProtKB-UniRule"/>
</dbReference>
<dbReference type="AlphaFoldDB" id="A0A0Q3PEW3"/>
<dbReference type="PANTHER" id="PTHR30592:SF1">
    <property type="entry name" value="SULFUR CARRIER PROTEIN FDHD"/>
    <property type="match status" value="1"/>
</dbReference>
<dbReference type="STRING" id="53254.SAMN05660750_04482"/>
<dbReference type="RefSeq" id="WP_055730402.1">
    <property type="nucleotide sequence ID" value="NZ_LMAR01000078.1"/>
</dbReference>
<evidence type="ECO:0000313" key="4">
    <source>
        <dbReference type="EMBL" id="KQK28278.1"/>
    </source>
</evidence>
<feature type="active site" description="Cysteine persulfide intermediate" evidence="3">
    <location>
        <position position="119"/>
    </location>
</feature>